<comment type="caution">
    <text evidence="4">The sequence shown here is derived from an EMBL/GenBank/DDBJ whole genome shotgun (WGS) entry which is preliminary data.</text>
</comment>
<evidence type="ECO:0000313" key="4">
    <source>
        <dbReference type="EMBL" id="RMZ30505.1"/>
    </source>
</evidence>
<dbReference type="VEuPathDB" id="FungiDB:BTJ68_11043"/>
<dbReference type="Proteomes" id="UP000281677">
    <property type="component" value="Unassembled WGS sequence"/>
</dbReference>
<evidence type="ECO:0000256" key="1">
    <source>
        <dbReference type="SAM" id="MobiDB-lite"/>
    </source>
</evidence>
<feature type="compositionally biased region" description="Polar residues" evidence="1">
    <location>
        <begin position="84"/>
        <end position="98"/>
    </location>
</feature>
<feature type="domain" description="Peroxisomal membrane protein PEX14-like KPWE" evidence="2">
    <location>
        <begin position="124"/>
        <end position="171"/>
    </location>
</feature>
<name>A0A3M7IY84_HORWE</name>
<dbReference type="AlphaFoldDB" id="A0A3M7IY84"/>
<accession>A0A3M7IY84</accession>
<evidence type="ECO:0000259" key="2">
    <source>
        <dbReference type="Pfam" id="PF17733"/>
    </source>
</evidence>
<dbReference type="PANTHER" id="PTHR36855">
    <property type="entry name" value="CHROMOSOME 10, WHOLE GENOME SHOTGUN SEQUENCE"/>
    <property type="match status" value="1"/>
</dbReference>
<dbReference type="InterPro" id="IPR040554">
    <property type="entry name" value="KPWE_PEX14_dom"/>
</dbReference>
<feature type="compositionally biased region" description="Basic and acidic residues" evidence="1">
    <location>
        <begin position="161"/>
        <end position="170"/>
    </location>
</feature>
<sequence>MATESSNDLNSNTYLFNQLDSYPWDEDQEFQGGLQAILGSVQDPAQVEHLTLRAKCYFYARKAGTHVDFDGYKKWVENGHSDPNAGSSLNGNPISTAQAPGPSDSLEDTEGTQSPSDGGMGNAPKPASFAELVDMIAEGKPIPGIKDIPDTILEGQGSESQKSERKKPWEKAPGQAQTPTATTLLLIRPFNLWRKPLQPEEARTYNDWHLSKHVRFWRAPSLHEKTILLPMYSASGGQCKLSRSPSYGKLDWARSSLPACVFQSTQDLGKFPAFLGPSRLVLLPIPIQEFPEFGDFALIPRNPILSSDFIHRAEVNPRLQVLLIVVEIADENIRAGYHHAQLQLRHDEAAILGRAEPNAHPENPKGTHIHPIFFKHNVRGFGVQDEASEDGVVLARNLLIRQQHAAGGGEGLRLDP</sequence>
<feature type="region of interest" description="Disordered" evidence="1">
    <location>
        <begin position="142"/>
        <end position="177"/>
    </location>
</feature>
<organism evidence="4 5">
    <name type="scientific">Hortaea werneckii</name>
    <name type="common">Black yeast</name>
    <name type="synonym">Cladosporium werneckii</name>
    <dbReference type="NCBI Taxonomy" id="91943"/>
    <lineage>
        <taxon>Eukaryota</taxon>
        <taxon>Fungi</taxon>
        <taxon>Dikarya</taxon>
        <taxon>Ascomycota</taxon>
        <taxon>Pezizomycotina</taxon>
        <taxon>Dothideomycetes</taxon>
        <taxon>Dothideomycetidae</taxon>
        <taxon>Mycosphaerellales</taxon>
        <taxon>Teratosphaeriaceae</taxon>
        <taxon>Hortaea</taxon>
    </lineage>
</organism>
<evidence type="ECO:0000313" key="5">
    <source>
        <dbReference type="Proteomes" id="UP000281677"/>
    </source>
</evidence>
<dbReference type="Pfam" id="PF17733">
    <property type="entry name" value="KPWE_dom"/>
    <property type="match status" value="1"/>
</dbReference>
<proteinExistence type="predicted"/>
<dbReference type="OrthoDB" id="9936937at2759"/>
<dbReference type="EMBL" id="QWIT01000128">
    <property type="protein sequence ID" value="RMZ30505.1"/>
    <property type="molecule type" value="Genomic_DNA"/>
</dbReference>
<dbReference type="InterPro" id="IPR058841">
    <property type="entry name" value="HTH_76"/>
</dbReference>
<dbReference type="Pfam" id="PF25871">
    <property type="entry name" value="HTH_76"/>
    <property type="match status" value="1"/>
</dbReference>
<feature type="region of interest" description="Disordered" evidence="1">
    <location>
        <begin position="83"/>
        <end position="126"/>
    </location>
</feature>
<feature type="domain" description="PEX14-like helix-turn-helix" evidence="3">
    <location>
        <begin position="15"/>
        <end position="78"/>
    </location>
</feature>
<evidence type="ECO:0000259" key="3">
    <source>
        <dbReference type="Pfam" id="PF25871"/>
    </source>
</evidence>
<dbReference type="PANTHER" id="PTHR36855:SF1">
    <property type="entry name" value="PEROXISOME MEMBRANE ANCHOR PROTEIN PEX14P N-TERMINAL DOMAIN-CONTAINING PROTEIN"/>
    <property type="match status" value="1"/>
</dbReference>
<gene>
    <name evidence="4" type="ORF">D0859_05387</name>
</gene>
<protein>
    <submittedName>
        <fullName evidence="4">Uncharacterized protein</fullName>
    </submittedName>
</protein>
<reference evidence="4 5" key="1">
    <citation type="journal article" date="2018" name="BMC Genomics">
        <title>Genomic evidence for intraspecific hybridization in a clonal and extremely halotolerant yeast.</title>
        <authorList>
            <person name="Gostincar C."/>
            <person name="Stajich J.E."/>
            <person name="Zupancic J."/>
            <person name="Zalar P."/>
            <person name="Gunde-Cimerman N."/>
        </authorList>
    </citation>
    <scope>NUCLEOTIDE SEQUENCE [LARGE SCALE GENOMIC DNA]</scope>
    <source>
        <strain evidence="4 5">EXF-120</strain>
    </source>
</reference>